<protein>
    <recommendedName>
        <fullName evidence="3">Integrase</fullName>
    </recommendedName>
</protein>
<name>A0A1S2PPK5_9ACTN</name>
<dbReference type="EMBL" id="MLYP01000022">
    <property type="protein sequence ID" value="OIJ95653.1"/>
    <property type="molecule type" value="Genomic_DNA"/>
</dbReference>
<proteinExistence type="predicted"/>
<dbReference type="Proteomes" id="UP000179935">
    <property type="component" value="Unassembled WGS sequence"/>
</dbReference>
<keyword evidence="2" id="KW-1185">Reference proteome</keyword>
<comment type="caution">
    <text evidence="1">The sequence shown here is derived from an EMBL/GenBank/DDBJ whole genome shotgun (WGS) entry which is preliminary data.</text>
</comment>
<dbReference type="STRING" id="1428652.BIV24_08640"/>
<gene>
    <name evidence="1" type="ORF">BIV24_08640</name>
</gene>
<dbReference type="AlphaFoldDB" id="A0A1S2PPK5"/>
<reference evidence="1 2" key="1">
    <citation type="submission" date="2016-10" db="EMBL/GenBank/DDBJ databases">
        <title>Genome sequence of Streptomyces sp. MUSC 93.</title>
        <authorList>
            <person name="Lee L.-H."/>
            <person name="Ser H.-L."/>
            <person name="Law J.W.-F."/>
        </authorList>
    </citation>
    <scope>NUCLEOTIDE SEQUENCE [LARGE SCALE GENOMIC DNA]</scope>
    <source>
        <strain evidence="1 2">MUSC 93</strain>
    </source>
</reference>
<organism evidence="1 2">
    <name type="scientific">Streptomyces colonosanans</name>
    <dbReference type="NCBI Taxonomy" id="1428652"/>
    <lineage>
        <taxon>Bacteria</taxon>
        <taxon>Bacillati</taxon>
        <taxon>Actinomycetota</taxon>
        <taxon>Actinomycetes</taxon>
        <taxon>Kitasatosporales</taxon>
        <taxon>Streptomycetaceae</taxon>
        <taxon>Streptomyces</taxon>
    </lineage>
</organism>
<accession>A0A1S2PPK5</accession>
<evidence type="ECO:0000313" key="2">
    <source>
        <dbReference type="Proteomes" id="UP000179935"/>
    </source>
</evidence>
<sequence length="88" mass="9822">MGFVAVGTWAHARGRLLMPFFATLYVAALRPEEAVELRLQDCQLPKKGPGLLMDTYYKCIHGQREQMVQRIIDALGEDPEGGTSDEVD</sequence>
<evidence type="ECO:0008006" key="3">
    <source>
        <dbReference type="Google" id="ProtNLM"/>
    </source>
</evidence>
<dbReference type="OrthoDB" id="3773913at2"/>
<evidence type="ECO:0000313" key="1">
    <source>
        <dbReference type="EMBL" id="OIJ95653.1"/>
    </source>
</evidence>